<keyword evidence="5" id="KW-0460">Magnesium</keyword>
<dbReference type="SUPFAM" id="SSF100950">
    <property type="entry name" value="NagB/RpiA/CoA transferase-like"/>
    <property type="match status" value="1"/>
</dbReference>
<proteinExistence type="inferred from homology"/>
<sequence>MASVRDPSADLRRRLRDARRGVSVGERLAAADAVARGLLALSFAPTRGYVAGYWAVDGEVPLHAWQLRLPKDCVYCLPVLDESDNSLCFAPFCAGDATRPNRFGIPEPVLEASSLLSVTEMALIVLPLTGFDASGHRLGMGGGWYDRTLRDHRGAPPHLVGIGFDCQRVDAIQPREWDVPCDAIVTESTTYLREST</sequence>
<accession>A0A2K1Q200</accession>
<protein>
    <recommendedName>
        <fullName evidence="5">5-formyltetrahydrofolate cyclo-ligase</fullName>
        <ecNumber evidence="5">6.3.3.2</ecNumber>
    </recommendedName>
</protein>
<dbReference type="Proteomes" id="UP000236220">
    <property type="component" value="Unassembled WGS sequence"/>
</dbReference>
<keyword evidence="5" id="KW-0479">Metal-binding</keyword>
<dbReference type="EC" id="6.3.3.2" evidence="5"/>
<evidence type="ECO:0000256" key="5">
    <source>
        <dbReference type="RuleBase" id="RU361279"/>
    </source>
</evidence>
<dbReference type="EMBL" id="NPZB01000001">
    <property type="protein sequence ID" value="PNS09059.1"/>
    <property type="molecule type" value="Genomic_DNA"/>
</dbReference>
<dbReference type="PANTHER" id="PTHR23407:SF1">
    <property type="entry name" value="5-FORMYLTETRAHYDROFOLATE CYCLO-LIGASE"/>
    <property type="match status" value="1"/>
</dbReference>
<comment type="cofactor">
    <cofactor evidence="5">
        <name>Mg(2+)</name>
        <dbReference type="ChEBI" id="CHEBI:18420"/>
    </cofactor>
</comment>
<dbReference type="RefSeq" id="WP_103074160.1">
    <property type="nucleotide sequence ID" value="NZ_NPZB01000001.1"/>
</dbReference>
<dbReference type="GO" id="GO:0005524">
    <property type="term" value="F:ATP binding"/>
    <property type="evidence" value="ECO:0007669"/>
    <property type="project" value="UniProtKB-KW"/>
</dbReference>
<dbReference type="Pfam" id="PF01812">
    <property type="entry name" value="5-FTHF_cyc-lig"/>
    <property type="match status" value="1"/>
</dbReference>
<dbReference type="GO" id="GO:0035999">
    <property type="term" value="P:tetrahydrofolate interconversion"/>
    <property type="evidence" value="ECO:0007669"/>
    <property type="project" value="TreeGrafter"/>
</dbReference>
<evidence type="ECO:0000256" key="4">
    <source>
        <dbReference type="PIRSR" id="PIRSR006806-1"/>
    </source>
</evidence>
<evidence type="ECO:0000256" key="2">
    <source>
        <dbReference type="ARBA" id="ARBA00022741"/>
    </source>
</evidence>
<evidence type="ECO:0000313" key="6">
    <source>
        <dbReference type="EMBL" id="PNS09059.1"/>
    </source>
</evidence>
<dbReference type="GO" id="GO:0030272">
    <property type="term" value="F:5-formyltetrahydrofolate cyclo-ligase activity"/>
    <property type="evidence" value="ECO:0007669"/>
    <property type="project" value="UniProtKB-EC"/>
</dbReference>
<keyword evidence="2 4" id="KW-0547">Nucleotide-binding</keyword>
<name>A0A2K1Q200_9GAMM</name>
<dbReference type="InterPro" id="IPR037171">
    <property type="entry name" value="NagB/RpiA_transferase-like"/>
</dbReference>
<reference evidence="6 7" key="1">
    <citation type="submission" date="2017-08" db="EMBL/GenBank/DDBJ databases">
        <title>Lysobacter sylvestris genome.</title>
        <authorList>
            <person name="Zhang D.-C."/>
            <person name="Albuquerque L."/>
            <person name="Franca L."/>
            <person name="Froufe H.J.C."/>
            <person name="Barroso C."/>
            <person name="Egas C."/>
            <person name="Da Costa M."/>
            <person name="Margesin R."/>
        </authorList>
    </citation>
    <scope>NUCLEOTIDE SEQUENCE [LARGE SCALE GENOMIC DNA]</scope>
    <source>
        <strain evidence="6 7">AM20-91</strain>
    </source>
</reference>
<feature type="binding site" evidence="4">
    <location>
        <begin position="137"/>
        <end position="145"/>
    </location>
    <ligand>
        <name>ATP</name>
        <dbReference type="ChEBI" id="CHEBI:30616"/>
    </ligand>
</feature>
<dbReference type="NCBIfam" id="TIGR02727">
    <property type="entry name" value="MTHFS_bact"/>
    <property type="match status" value="1"/>
</dbReference>
<evidence type="ECO:0000256" key="1">
    <source>
        <dbReference type="ARBA" id="ARBA00010638"/>
    </source>
</evidence>
<keyword evidence="3 4" id="KW-0067">ATP-binding</keyword>
<dbReference type="GO" id="GO:0046872">
    <property type="term" value="F:metal ion binding"/>
    <property type="evidence" value="ECO:0007669"/>
    <property type="project" value="UniProtKB-KW"/>
</dbReference>
<dbReference type="PIRSF" id="PIRSF006806">
    <property type="entry name" value="FTHF_cligase"/>
    <property type="match status" value="1"/>
</dbReference>
<dbReference type="AlphaFoldDB" id="A0A2K1Q200"/>
<gene>
    <name evidence="6" type="ORF">Lysil_0688</name>
</gene>
<evidence type="ECO:0000313" key="7">
    <source>
        <dbReference type="Proteomes" id="UP000236220"/>
    </source>
</evidence>
<keyword evidence="7" id="KW-1185">Reference proteome</keyword>
<comment type="catalytic activity">
    <reaction evidence="5">
        <text>(6S)-5-formyl-5,6,7,8-tetrahydrofolate + ATP = (6R)-5,10-methenyltetrahydrofolate + ADP + phosphate</text>
        <dbReference type="Rhea" id="RHEA:10488"/>
        <dbReference type="ChEBI" id="CHEBI:30616"/>
        <dbReference type="ChEBI" id="CHEBI:43474"/>
        <dbReference type="ChEBI" id="CHEBI:57455"/>
        <dbReference type="ChEBI" id="CHEBI:57457"/>
        <dbReference type="ChEBI" id="CHEBI:456216"/>
        <dbReference type="EC" id="6.3.3.2"/>
    </reaction>
</comment>
<dbReference type="PANTHER" id="PTHR23407">
    <property type="entry name" value="ATPASE INHIBITOR/5-FORMYLTETRAHYDROFOLATE CYCLO-LIGASE"/>
    <property type="match status" value="1"/>
</dbReference>
<feature type="binding site" evidence="4">
    <location>
        <position position="59"/>
    </location>
    <ligand>
        <name>substrate</name>
    </ligand>
</feature>
<dbReference type="InterPro" id="IPR024185">
    <property type="entry name" value="FTHF_cligase-like_sf"/>
</dbReference>
<organism evidence="6 7">
    <name type="scientific">Solilutibacter silvestris</name>
    <dbReference type="NCBI Taxonomy" id="1645665"/>
    <lineage>
        <taxon>Bacteria</taxon>
        <taxon>Pseudomonadati</taxon>
        <taxon>Pseudomonadota</taxon>
        <taxon>Gammaproteobacteria</taxon>
        <taxon>Lysobacterales</taxon>
        <taxon>Lysobacteraceae</taxon>
        <taxon>Solilutibacter</taxon>
    </lineage>
</organism>
<keyword evidence="6" id="KW-0436">Ligase</keyword>
<evidence type="ECO:0000256" key="3">
    <source>
        <dbReference type="ARBA" id="ARBA00022840"/>
    </source>
</evidence>
<dbReference type="GO" id="GO:0009396">
    <property type="term" value="P:folic acid-containing compound biosynthetic process"/>
    <property type="evidence" value="ECO:0007669"/>
    <property type="project" value="TreeGrafter"/>
</dbReference>
<dbReference type="Gene3D" id="3.40.50.10420">
    <property type="entry name" value="NagB/RpiA/CoA transferase-like"/>
    <property type="match status" value="1"/>
</dbReference>
<dbReference type="OrthoDB" id="9801938at2"/>
<comment type="caution">
    <text evidence="6">The sequence shown here is derived from an EMBL/GenBank/DDBJ whole genome shotgun (WGS) entry which is preliminary data.</text>
</comment>
<dbReference type="InterPro" id="IPR002698">
    <property type="entry name" value="FTHF_cligase"/>
</dbReference>
<comment type="similarity">
    <text evidence="1 5">Belongs to the 5-formyltetrahydrofolate cyclo-ligase family.</text>
</comment>